<evidence type="ECO:0000256" key="1">
    <source>
        <dbReference type="SAM" id="Phobius"/>
    </source>
</evidence>
<keyword evidence="1" id="KW-1133">Transmembrane helix</keyword>
<evidence type="ECO:0000313" key="3">
    <source>
        <dbReference type="Proteomes" id="UP001069802"/>
    </source>
</evidence>
<keyword evidence="3" id="KW-1185">Reference proteome</keyword>
<feature type="transmembrane region" description="Helical" evidence="1">
    <location>
        <begin position="200"/>
        <end position="222"/>
    </location>
</feature>
<proteinExistence type="predicted"/>
<reference evidence="2" key="1">
    <citation type="submission" date="2022-12" db="EMBL/GenBank/DDBJ databases">
        <title>Bacterial isolates from different developmental stages of Nematostella vectensis.</title>
        <authorList>
            <person name="Fraune S."/>
        </authorList>
    </citation>
    <scope>NUCLEOTIDE SEQUENCE</scope>
    <source>
        <strain evidence="2">G21630-S1</strain>
    </source>
</reference>
<keyword evidence="1" id="KW-0812">Transmembrane</keyword>
<evidence type="ECO:0000313" key="2">
    <source>
        <dbReference type="EMBL" id="MCZ4279651.1"/>
    </source>
</evidence>
<accession>A0ABT4LEX4</accession>
<comment type="caution">
    <text evidence="2">The sequence shown here is derived from an EMBL/GenBank/DDBJ whole genome shotgun (WGS) entry which is preliminary data.</text>
</comment>
<feature type="transmembrane region" description="Helical" evidence="1">
    <location>
        <begin position="176"/>
        <end position="194"/>
    </location>
</feature>
<name>A0ABT4LEX4_9PROT</name>
<evidence type="ECO:0008006" key="4">
    <source>
        <dbReference type="Google" id="ProtNLM"/>
    </source>
</evidence>
<dbReference type="EMBL" id="JAPWGY010000001">
    <property type="protein sequence ID" value="MCZ4279651.1"/>
    <property type="molecule type" value="Genomic_DNA"/>
</dbReference>
<dbReference type="Proteomes" id="UP001069802">
    <property type="component" value="Unassembled WGS sequence"/>
</dbReference>
<dbReference type="RefSeq" id="WP_269421851.1">
    <property type="nucleotide sequence ID" value="NZ_JAPWGY010000001.1"/>
</dbReference>
<gene>
    <name evidence="2" type="ORF">O4H49_02600</name>
</gene>
<organism evidence="2 3">
    <name type="scientific">Kiloniella laminariae</name>
    <dbReference type="NCBI Taxonomy" id="454162"/>
    <lineage>
        <taxon>Bacteria</taxon>
        <taxon>Pseudomonadati</taxon>
        <taxon>Pseudomonadota</taxon>
        <taxon>Alphaproteobacteria</taxon>
        <taxon>Rhodospirillales</taxon>
        <taxon>Kiloniellaceae</taxon>
        <taxon>Kiloniella</taxon>
    </lineage>
</organism>
<keyword evidence="1" id="KW-0472">Membrane</keyword>
<protein>
    <recommendedName>
        <fullName evidence="4">SMODS and SLOG-associating 2TM effector domain-containing protein</fullName>
    </recommendedName>
</protein>
<sequence>MAKRDFLGLMADHAVIDMAEAAWITNDHLEKINWKVSQLALQQERDRLNRELLESHRAALFEINNFLEGWEEDDHPGLTPSEEMSQLYSFKHYLARLEQSDFPDLSDKEYLEKTRQRVNGLWKATSATYGPRLAEAVEESGELQKKLSELKQLYPLMYVRDQMAAKRFWFGREITFLKFALGISGCLLLLLLRGNSTSGFIIEPVVAGSLTFFGLLILLIQLQKSKARRLRAELEYICDEGGYPLPDIRAYRFNLEGMIRTLREDIGAIVFSKWPVRHGPSGLSERQGAVLDAAWLMDIIVDTKNRLMALKQEYRTLDRKLDAR</sequence>